<dbReference type="SUPFAM" id="SSF111369">
    <property type="entry name" value="HlyD-like secretion proteins"/>
    <property type="match status" value="1"/>
</dbReference>
<dbReference type="PANTHER" id="PTHR32347">
    <property type="entry name" value="EFFLUX SYSTEM COMPONENT YKNX-RELATED"/>
    <property type="match status" value="1"/>
</dbReference>
<name>A0A5E4WKC0_9BURK</name>
<dbReference type="Gene3D" id="2.40.50.100">
    <property type="match status" value="1"/>
</dbReference>
<keyword evidence="2" id="KW-0175">Coiled coil</keyword>
<evidence type="ECO:0000256" key="3">
    <source>
        <dbReference type="SAM" id="Phobius"/>
    </source>
</evidence>
<evidence type="ECO:0000313" key="4">
    <source>
        <dbReference type="EMBL" id="VVE24050.1"/>
    </source>
</evidence>
<dbReference type="InterPro" id="IPR050465">
    <property type="entry name" value="UPF0194_transport"/>
</dbReference>
<keyword evidence="3" id="KW-1133">Transmembrane helix</keyword>
<feature type="transmembrane region" description="Helical" evidence="3">
    <location>
        <begin position="21"/>
        <end position="43"/>
    </location>
</feature>
<dbReference type="GO" id="GO:0030313">
    <property type="term" value="C:cell envelope"/>
    <property type="evidence" value="ECO:0007669"/>
    <property type="project" value="UniProtKB-SubCell"/>
</dbReference>
<accession>A0A5E4WKC0</accession>
<dbReference type="Gene3D" id="2.40.30.170">
    <property type="match status" value="1"/>
</dbReference>
<keyword evidence="3" id="KW-0472">Membrane</keyword>
<dbReference type="PANTHER" id="PTHR32347:SF23">
    <property type="entry name" value="BLL5650 PROTEIN"/>
    <property type="match status" value="1"/>
</dbReference>
<proteinExistence type="predicted"/>
<evidence type="ECO:0000256" key="1">
    <source>
        <dbReference type="ARBA" id="ARBA00004196"/>
    </source>
</evidence>
<dbReference type="AlphaFoldDB" id="A0A5E4WKC0"/>
<dbReference type="Proteomes" id="UP000414233">
    <property type="component" value="Unassembled WGS sequence"/>
</dbReference>
<sequence length="341" mass="36583">MAGISRIVTRDDVPRWRITAIMVRVVGNAPLPVIVGIGLALAGCAPKPDNVYQGYVEGEFVYVATSQAGRLDRLAVKRGQDVAAGAPLFALEATYDAAAQQQARDQLAAAEAQLHDIETGKRPAELDVTRAQLAQAIAASDRAATQWKRDEVQYAAGGISREQLEASRADARTSAARVSELQSSLAVARLPGREAQRQAQAAQVAAARAALAQADWTLDQKRVAATRAGRVYDTMYREGEWVPAGSPVVRMLPPQNVKVRFFIPEAVLGRLKTGQGVRIRCDGCAAIDAKITYIANDAEYTPPVIYSNDSRGKLVYLVEAYPGGADAMKLHPGQPVQVTLP</sequence>
<gene>
    <name evidence="4" type="ORF">PTE30175_03206</name>
</gene>
<evidence type="ECO:0000256" key="2">
    <source>
        <dbReference type="ARBA" id="ARBA00023054"/>
    </source>
</evidence>
<keyword evidence="3" id="KW-0812">Transmembrane</keyword>
<keyword evidence="5" id="KW-1185">Reference proteome</keyword>
<organism evidence="4 5">
    <name type="scientific">Pandoraea terrae</name>
    <dbReference type="NCBI Taxonomy" id="1537710"/>
    <lineage>
        <taxon>Bacteria</taxon>
        <taxon>Pseudomonadati</taxon>
        <taxon>Pseudomonadota</taxon>
        <taxon>Betaproteobacteria</taxon>
        <taxon>Burkholderiales</taxon>
        <taxon>Burkholderiaceae</taxon>
        <taxon>Pandoraea</taxon>
    </lineage>
</organism>
<protein>
    <submittedName>
        <fullName evidence="4">Secretion protein HlyD</fullName>
    </submittedName>
</protein>
<reference evidence="4 5" key="1">
    <citation type="submission" date="2019-08" db="EMBL/GenBank/DDBJ databases">
        <authorList>
            <person name="Peeters C."/>
        </authorList>
    </citation>
    <scope>NUCLEOTIDE SEQUENCE [LARGE SCALE GENOMIC DNA]</scope>
    <source>
        <strain evidence="4 5">LMG 30175</strain>
    </source>
</reference>
<evidence type="ECO:0000313" key="5">
    <source>
        <dbReference type="Proteomes" id="UP000414233"/>
    </source>
</evidence>
<dbReference type="EMBL" id="CABPRZ010000013">
    <property type="protein sequence ID" value="VVE24050.1"/>
    <property type="molecule type" value="Genomic_DNA"/>
</dbReference>
<comment type="subcellular location">
    <subcellularLocation>
        <location evidence="1">Cell envelope</location>
    </subcellularLocation>
</comment>